<reference evidence="2" key="1">
    <citation type="submission" date="2017-04" db="EMBL/GenBank/DDBJ databases">
        <title>Function of individual gut microbiota members based on whole genome sequencing of pure cultures obtained from chicken caecum.</title>
        <authorList>
            <person name="Medvecky M."/>
            <person name="Cejkova D."/>
            <person name="Polansky O."/>
            <person name="Karasova D."/>
            <person name="Kubasova T."/>
            <person name="Cizek A."/>
            <person name="Rychlik I."/>
        </authorList>
    </citation>
    <scope>NUCLEOTIDE SEQUENCE [LARGE SCALE GENOMIC DNA]</scope>
    <source>
        <strain evidence="2">An149</strain>
    </source>
</reference>
<evidence type="ECO:0000313" key="1">
    <source>
        <dbReference type="EMBL" id="OUQ03378.1"/>
    </source>
</evidence>
<evidence type="ECO:0000313" key="2">
    <source>
        <dbReference type="Proteomes" id="UP000196258"/>
    </source>
</evidence>
<accession>A0A1Y4QDR7</accession>
<dbReference type="AlphaFoldDB" id="A0A1Y4QDR7"/>
<name>A0A1Y4QDR7_9FIRM</name>
<organism evidence="1 2">
    <name type="scientific">Thomasclavelia spiroformis</name>
    <dbReference type="NCBI Taxonomy" id="29348"/>
    <lineage>
        <taxon>Bacteria</taxon>
        <taxon>Bacillati</taxon>
        <taxon>Bacillota</taxon>
        <taxon>Erysipelotrichia</taxon>
        <taxon>Erysipelotrichales</taxon>
        <taxon>Coprobacillaceae</taxon>
        <taxon>Thomasclavelia</taxon>
    </lineage>
</organism>
<proteinExistence type="predicted"/>
<dbReference type="InterPro" id="IPR029058">
    <property type="entry name" value="AB_hydrolase_fold"/>
</dbReference>
<comment type="caution">
    <text evidence="1">The sequence shown here is derived from an EMBL/GenBank/DDBJ whole genome shotgun (WGS) entry which is preliminary data.</text>
</comment>
<protein>
    <submittedName>
        <fullName evidence="1">Uncharacterized protein</fullName>
    </submittedName>
</protein>
<dbReference type="RefSeq" id="WP_087258414.1">
    <property type="nucleotide sequence ID" value="NZ_JAGZXW010000047.1"/>
</dbReference>
<dbReference type="Gene3D" id="3.40.50.1820">
    <property type="entry name" value="alpha/beta hydrolase"/>
    <property type="match status" value="1"/>
</dbReference>
<gene>
    <name evidence="1" type="ORF">B5E91_12770</name>
</gene>
<dbReference type="Proteomes" id="UP000196258">
    <property type="component" value="Unassembled WGS sequence"/>
</dbReference>
<sequence>MIIKQLFMEIFGNYQKKIIGIFQIVHEITEHMERYEEFAKYFCKKGFLVFGINVMDHEKLLYPSKIKGYFGNEGSWQSKVENVYQSYLLIKTLPYYLIGFSMESFIVRILMIKR</sequence>
<dbReference type="EMBL" id="NFLB01000020">
    <property type="protein sequence ID" value="OUQ03378.1"/>
    <property type="molecule type" value="Genomic_DNA"/>
</dbReference>